<dbReference type="PANTHER" id="PTHR10775:SF185">
    <property type="entry name" value="OS08G0208400 PROTEIN"/>
    <property type="match status" value="1"/>
</dbReference>
<comment type="caution">
    <text evidence="5">The sequence shown here is derived from an EMBL/GenBank/DDBJ whole genome shotgun (WGS) entry which is preliminary data.</text>
</comment>
<dbReference type="PANTHER" id="PTHR10775">
    <property type="entry name" value="OS08G0208400 PROTEIN"/>
    <property type="match status" value="1"/>
</dbReference>
<feature type="region of interest" description="Disordered" evidence="2">
    <location>
        <begin position="232"/>
        <end position="276"/>
    </location>
</feature>
<feature type="domain" description="Transposase-associated" evidence="4">
    <location>
        <begin position="275"/>
        <end position="345"/>
    </location>
</feature>
<dbReference type="AlphaFoldDB" id="A0A6L2MLT2"/>
<gene>
    <name evidence="5" type="ORF">Tci_046225</name>
</gene>
<evidence type="ECO:0000259" key="3">
    <source>
        <dbReference type="Pfam" id="PF13960"/>
    </source>
</evidence>
<name>A0A6L2MLT2_TANCI</name>
<dbReference type="Pfam" id="PF13960">
    <property type="entry name" value="DUF4218"/>
    <property type="match status" value="1"/>
</dbReference>
<evidence type="ECO:0008006" key="6">
    <source>
        <dbReference type="Google" id="ProtNLM"/>
    </source>
</evidence>
<feature type="domain" description="DUF4218" evidence="3">
    <location>
        <begin position="594"/>
        <end position="664"/>
    </location>
</feature>
<dbReference type="InterPro" id="IPR004242">
    <property type="entry name" value="Transposase_21"/>
</dbReference>
<sequence length="746" mass="85569">MMCVDNTKWMLQEQNRFSFQIDVFHKLYADKIKSNPKNLVGVSTLAGEIDGGTKCILADPSYNHCKHMSCMHVYVDGPLDLKNGLQLVEITSRTYLTSNDLLLRLVVFARGPLKDDNTTRKSRTGDEIFPDDICRPENVTKRQNLSTLHFLKFLENSFEVLKLLENSVEVLKILENKLESMKILENKLEPLKLQENQPVDGLVPLFIKKFTFESVFERKCLREAVKDTTVAETELGERAETEAVDSSRSLTERSSEGQPAHTASGEDGTTGKDRMAKTPQAYNSHILNLTKFIDDCKPLVNSVGNVKCPCKSCRTVLWVSIENLPKHIMRYGWDPGYKTCVHHDEPNLSPPPPVIDNTSQLKEILVRQVMNRLKLNVYEFEELYVSANEELYLGCDYVTRLDFMAKFTSFKVKGKLTESIFNEMLKFFQHVFPTVKGYKLPPSYYAINKTFKTIRLGYESIHACVNDCFLFRGDNNKDVHLCPVYKTSKWKDSNTPRKKVPKKPGKMQHPVDGQAWKNFDTKYHNFAKEPRNVRLGLAADGFNPFGNLSQAYSMWPVILITHNLPPWLRIETIDVATGQKFNTRAMVLWTISDFLALEALEGEPICTWWMFPFERFIRKLKGYVRNKAKAKGSIAEGYVAKEALTFSSHYFRDVTTKFNRLDRNVDPLPQRVIFSKFPNKDMKEEFLDWFGPHIRQHHVDNDPGVSATNELFALACGPTPTPISVNFCVVNGVRFVVHNRDEHRTT</sequence>
<evidence type="ECO:0000256" key="1">
    <source>
        <dbReference type="SAM" id="Coils"/>
    </source>
</evidence>
<organism evidence="5">
    <name type="scientific">Tanacetum cinerariifolium</name>
    <name type="common">Dalmatian daisy</name>
    <name type="synonym">Chrysanthemum cinerariifolium</name>
    <dbReference type="NCBI Taxonomy" id="118510"/>
    <lineage>
        <taxon>Eukaryota</taxon>
        <taxon>Viridiplantae</taxon>
        <taxon>Streptophyta</taxon>
        <taxon>Embryophyta</taxon>
        <taxon>Tracheophyta</taxon>
        <taxon>Spermatophyta</taxon>
        <taxon>Magnoliopsida</taxon>
        <taxon>eudicotyledons</taxon>
        <taxon>Gunneridae</taxon>
        <taxon>Pentapetalae</taxon>
        <taxon>asterids</taxon>
        <taxon>campanulids</taxon>
        <taxon>Asterales</taxon>
        <taxon>Asteraceae</taxon>
        <taxon>Asteroideae</taxon>
        <taxon>Anthemideae</taxon>
        <taxon>Anthemidinae</taxon>
        <taxon>Tanacetum</taxon>
    </lineage>
</organism>
<evidence type="ECO:0000256" key="2">
    <source>
        <dbReference type="SAM" id="MobiDB-lite"/>
    </source>
</evidence>
<dbReference type="Pfam" id="PF02992">
    <property type="entry name" value="Transposase_21"/>
    <property type="match status" value="1"/>
</dbReference>
<evidence type="ECO:0000259" key="4">
    <source>
        <dbReference type="Pfam" id="PF13963"/>
    </source>
</evidence>
<keyword evidence="1" id="KW-0175">Coiled coil</keyword>
<feature type="coiled-coil region" evidence="1">
    <location>
        <begin position="164"/>
        <end position="194"/>
    </location>
</feature>
<dbReference type="InterPro" id="IPR025452">
    <property type="entry name" value="DUF4218"/>
</dbReference>
<dbReference type="EMBL" id="BKCJ010006851">
    <property type="protein sequence ID" value="GEU74247.1"/>
    <property type="molecule type" value="Genomic_DNA"/>
</dbReference>
<reference evidence="5" key="1">
    <citation type="journal article" date="2019" name="Sci. Rep.">
        <title>Draft genome of Tanacetum cinerariifolium, the natural source of mosquito coil.</title>
        <authorList>
            <person name="Yamashiro T."/>
            <person name="Shiraishi A."/>
            <person name="Satake H."/>
            <person name="Nakayama K."/>
        </authorList>
    </citation>
    <scope>NUCLEOTIDE SEQUENCE</scope>
</reference>
<accession>A0A6L2MLT2</accession>
<dbReference type="Pfam" id="PF13963">
    <property type="entry name" value="Transpos_assoc"/>
    <property type="match status" value="1"/>
</dbReference>
<dbReference type="InterPro" id="IPR036465">
    <property type="entry name" value="vWFA_dom_sf"/>
</dbReference>
<protein>
    <recommendedName>
        <fullName evidence="6">DUF4218 domain-containing protein</fullName>
    </recommendedName>
</protein>
<dbReference type="InterPro" id="IPR029480">
    <property type="entry name" value="Transpos_assoc"/>
</dbReference>
<dbReference type="Gene3D" id="3.40.50.410">
    <property type="entry name" value="von Willebrand factor, type A domain"/>
    <property type="match status" value="1"/>
</dbReference>
<proteinExistence type="predicted"/>
<evidence type="ECO:0000313" key="5">
    <source>
        <dbReference type="EMBL" id="GEU74247.1"/>
    </source>
</evidence>
<dbReference type="SUPFAM" id="SSF53300">
    <property type="entry name" value="vWA-like"/>
    <property type="match status" value="1"/>
</dbReference>